<dbReference type="EMBL" id="JACDUR010000003">
    <property type="protein sequence ID" value="MBA2891543.1"/>
    <property type="molecule type" value="Genomic_DNA"/>
</dbReference>
<evidence type="ECO:0000256" key="1">
    <source>
        <dbReference type="SAM" id="MobiDB-lite"/>
    </source>
</evidence>
<accession>A0A7W0CI51</accession>
<dbReference type="AlphaFoldDB" id="A0A7W0CI51"/>
<organism evidence="2 3">
    <name type="scientific">Nonomuraea soli</name>
    <dbReference type="NCBI Taxonomy" id="1032476"/>
    <lineage>
        <taxon>Bacteria</taxon>
        <taxon>Bacillati</taxon>
        <taxon>Actinomycetota</taxon>
        <taxon>Actinomycetes</taxon>
        <taxon>Streptosporangiales</taxon>
        <taxon>Streptosporangiaceae</taxon>
        <taxon>Nonomuraea</taxon>
    </lineage>
</organism>
<gene>
    <name evidence="2" type="ORF">HNR30_002884</name>
</gene>
<proteinExistence type="predicted"/>
<evidence type="ECO:0000313" key="2">
    <source>
        <dbReference type="EMBL" id="MBA2891543.1"/>
    </source>
</evidence>
<name>A0A7W0CI51_9ACTN</name>
<reference evidence="2 3" key="1">
    <citation type="submission" date="2020-07" db="EMBL/GenBank/DDBJ databases">
        <title>Genomic Encyclopedia of Type Strains, Phase IV (KMG-IV): sequencing the most valuable type-strain genomes for metagenomic binning, comparative biology and taxonomic classification.</title>
        <authorList>
            <person name="Goeker M."/>
        </authorList>
    </citation>
    <scope>NUCLEOTIDE SEQUENCE [LARGE SCALE GENOMIC DNA]</scope>
    <source>
        <strain evidence="2 3">DSM 45533</strain>
    </source>
</reference>
<evidence type="ECO:0000313" key="3">
    <source>
        <dbReference type="Proteomes" id="UP000530928"/>
    </source>
</evidence>
<protein>
    <submittedName>
        <fullName evidence="2">Uncharacterized protein</fullName>
    </submittedName>
</protein>
<dbReference type="Proteomes" id="UP000530928">
    <property type="component" value="Unassembled WGS sequence"/>
</dbReference>
<sequence length="45" mass="4900">MATTARLRSIDSSNRPAPRTPSPLCFYECSTRKGSTAARQPSGWS</sequence>
<feature type="region of interest" description="Disordered" evidence="1">
    <location>
        <begin position="1"/>
        <end position="24"/>
    </location>
</feature>
<keyword evidence="3" id="KW-1185">Reference proteome</keyword>
<comment type="caution">
    <text evidence="2">The sequence shown here is derived from an EMBL/GenBank/DDBJ whole genome shotgun (WGS) entry which is preliminary data.</text>
</comment>